<dbReference type="Ensembl" id="ENSSOCT00000006699.1">
    <property type="protein sequence ID" value="ENSSOCP00000006534.1"/>
    <property type="gene ID" value="ENSSOCG00000004985.1"/>
</dbReference>
<dbReference type="GO" id="GO:0031901">
    <property type="term" value="C:early endosome membrane"/>
    <property type="evidence" value="ECO:0007669"/>
    <property type="project" value="TreeGrafter"/>
</dbReference>
<dbReference type="Pfam" id="PF23138">
    <property type="entry name" value="CTLH_Armc9"/>
    <property type="match status" value="1"/>
</dbReference>
<feature type="region of interest" description="Disordered" evidence="5">
    <location>
        <begin position="298"/>
        <end position="334"/>
    </location>
</feature>
<evidence type="ECO:0000313" key="8">
    <source>
        <dbReference type="Proteomes" id="UP000694551"/>
    </source>
</evidence>
<evidence type="ECO:0000313" key="7">
    <source>
        <dbReference type="Ensembl" id="ENSSOCP00000006534.1"/>
    </source>
</evidence>
<protein>
    <recommendedName>
        <fullName evidence="6">ARMC9 CTLH-like domain-containing protein</fullName>
    </recommendedName>
</protein>
<feature type="region of interest" description="Disordered" evidence="5">
    <location>
        <begin position="220"/>
        <end position="261"/>
    </location>
</feature>
<dbReference type="GO" id="GO:0031902">
    <property type="term" value="C:late endosome membrane"/>
    <property type="evidence" value="ECO:0007669"/>
    <property type="project" value="TreeGrafter"/>
</dbReference>
<evidence type="ECO:0000256" key="5">
    <source>
        <dbReference type="SAM" id="MobiDB-lite"/>
    </source>
</evidence>
<dbReference type="Proteomes" id="UP000694551">
    <property type="component" value="Unplaced"/>
</dbReference>
<organism evidence="7 8">
    <name type="scientific">Strix occidentalis caurina</name>
    <name type="common">northern spotted owl</name>
    <dbReference type="NCBI Taxonomy" id="311401"/>
    <lineage>
        <taxon>Eukaryota</taxon>
        <taxon>Metazoa</taxon>
        <taxon>Chordata</taxon>
        <taxon>Craniata</taxon>
        <taxon>Vertebrata</taxon>
        <taxon>Euteleostomi</taxon>
        <taxon>Archelosauria</taxon>
        <taxon>Archosauria</taxon>
        <taxon>Dinosauria</taxon>
        <taxon>Saurischia</taxon>
        <taxon>Theropoda</taxon>
        <taxon>Coelurosauria</taxon>
        <taxon>Aves</taxon>
        <taxon>Neognathae</taxon>
        <taxon>Neoaves</taxon>
        <taxon>Telluraves</taxon>
        <taxon>Strigiformes</taxon>
        <taxon>Strigidae</taxon>
        <taxon>Strix</taxon>
    </lineage>
</organism>
<dbReference type="InterPro" id="IPR056327">
    <property type="entry name" value="ARMC9_CTLH-like_dom"/>
</dbReference>
<dbReference type="PANTHER" id="PTHR13083:SF3">
    <property type="entry name" value="WD REPEAT-CONTAINING PROTEIN 91"/>
    <property type="match status" value="1"/>
</dbReference>
<feature type="compositionally biased region" description="Low complexity" evidence="5">
    <location>
        <begin position="220"/>
        <end position="229"/>
    </location>
</feature>
<sequence>TDFHLDQLQQFVQSYDLPALRDYWSYLDRCLFSCLEDVYRPTVNKLKTRKSHLPVLAVFQTCCNDKAQEFFLKQASELQNQAEWKDWFVLPFLPAPDSNPTFAAYFSRQWTDTIIVSLHNFLSVLFQVPVILNFEAECLRSSLIQEENESLRHKLFALQAESSHMKKEELEVEQAAVHHKLPAYVANMDRLGDSELDITCSQRSTAHSLQSRGGFLSSFLSQSKKSPSRPALPSGPSTNVTLPHHSSAVQSAKGKEGTVSCKDGKSHFSGFVAGESSSLQQRQKCLQERGKERKELLSKGTFQAEKKTDISTAETEPCSELHAEQTETSTKMPASSAEAVAVRWEQPFIVLRQEEYGERHSSIMYFSSAHRVNCSGQRVASLDVDGVIKVWSFNPIMQTKASSTSKSPLLSLEWATKRDRLVSALCFCGMKNLLATYLVPNCAVQISLSCNGLR</sequence>
<evidence type="ECO:0000256" key="2">
    <source>
        <dbReference type="ARBA" id="ARBA00004603"/>
    </source>
</evidence>
<comment type="subcellular location">
    <subcellularLocation>
        <location evidence="1">Early endosome</location>
    </subcellularLocation>
    <subcellularLocation>
        <location evidence="2">Late endosome</location>
    </subcellularLocation>
</comment>
<dbReference type="AlphaFoldDB" id="A0A8D0EW01"/>
<name>A0A8D0EW01_STROC</name>
<keyword evidence="4" id="KW-0967">Endosome</keyword>
<dbReference type="GO" id="GO:0045022">
    <property type="term" value="P:early endosome to late endosome transport"/>
    <property type="evidence" value="ECO:0007669"/>
    <property type="project" value="InterPro"/>
</dbReference>
<dbReference type="GO" id="GO:0051898">
    <property type="term" value="P:negative regulation of phosphatidylinositol 3-kinase/protein kinase B signal transduction"/>
    <property type="evidence" value="ECO:0007669"/>
    <property type="project" value="InterPro"/>
</dbReference>
<evidence type="ECO:0000256" key="1">
    <source>
        <dbReference type="ARBA" id="ARBA00004412"/>
    </source>
</evidence>
<reference evidence="7" key="2">
    <citation type="submission" date="2025-09" db="UniProtKB">
        <authorList>
            <consortium name="Ensembl"/>
        </authorList>
    </citation>
    <scope>IDENTIFICATION</scope>
</reference>
<evidence type="ECO:0000259" key="6">
    <source>
        <dbReference type="Pfam" id="PF23138"/>
    </source>
</evidence>
<proteinExistence type="inferred from homology"/>
<dbReference type="GO" id="GO:0141039">
    <property type="term" value="F:phosphatidylinositol 3-kinase inhibitor activity"/>
    <property type="evidence" value="ECO:0007669"/>
    <property type="project" value="InterPro"/>
</dbReference>
<evidence type="ECO:0000256" key="4">
    <source>
        <dbReference type="ARBA" id="ARBA00022753"/>
    </source>
</evidence>
<accession>A0A8D0EW01</accession>
<evidence type="ECO:0000256" key="3">
    <source>
        <dbReference type="ARBA" id="ARBA00006128"/>
    </source>
</evidence>
<feature type="domain" description="ARMC9 CTLH-like" evidence="6">
    <location>
        <begin position="7"/>
        <end position="127"/>
    </location>
</feature>
<keyword evidence="8" id="KW-1185">Reference proteome</keyword>
<dbReference type="PANTHER" id="PTHR13083">
    <property type="entry name" value="WD REPEAT-CONTAINING PROTEIN 91"/>
    <property type="match status" value="1"/>
</dbReference>
<comment type="similarity">
    <text evidence="3">Belongs to the WD repeat WDR91 family.</text>
</comment>
<dbReference type="InterPro" id="IPR039724">
    <property type="entry name" value="WDR91"/>
</dbReference>
<reference evidence="7" key="1">
    <citation type="submission" date="2025-08" db="UniProtKB">
        <authorList>
            <consortium name="Ensembl"/>
        </authorList>
    </citation>
    <scope>IDENTIFICATION</scope>
</reference>